<evidence type="ECO:0000259" key="8">
    <source>
        <dbReference type="PROSITE" id="PS50013"/>
    </source>
</evidence>
<reference evidence="12" key="1">
    <citation type="submission" date="2022-11" db="UniProtKB">
        <authorList>
            <consortium name="WormBaseParasite"/>
        </authorList>
    </citation>
    <scope>IDENTIFICATION</scope>
</reference>
<accession>A0A915LMS9</accession>
<evidence type="ECO:0000256" key="3">
    <source>
        <dbReference type="ARBA" id="ARBA00022741"/>
    </source>
</evidence>
<feature type="compositionally biased region" description="Basic and acidic residues" evidence="7">
    <location>
        <begin position="308"/>
        <end position="320"/>
    </location>
</feature>
<protein>
    <submittedName>
        <fullName evidence="12">Uncharacterized protein</fullName>
    </submittedName>
</protein>
<dbReference type="InterPro" id="IPR038718">
    <property type="entry name" value="SNF2-like_sf"/>
</dbReference>
<dbReference type="GO" id="GO:0003682">
    <property type="term" value="F:chromatin binding"/>
    <property type="evidence" value="ECO:0007669"/>
    <property type="project" value="TreeGrafter"/>
</dbReference>
<dbReference type="SUPFAM" id="SSF54160">
    <property type="entry name" value="Chromo domain-like"/>
    <property type="match status" value="2"/>
</dbReference>
<dbReference type="GO" id="GO:0005634">
    <property type="term" value="C:nucleus"/>
    <property type="evidence" value="ECO:0007669"/>
    <property type="project" value="UniProtKB-SubCell"/>
</dbReference>
<dbReference type="Gene3D" id="3.40.50.10810">
    <property type="entry name" value="Tandem AAA-ATPase domain"/>
    <property type="match status" value="1"/>
</dbReference>
<keyword evidence="6" id="KW-0539">Nucleus</keyword>
<keyword evidence="2" id="KW-0677">Repeat</keyword>
<organism evidence="11 12">
    <name type="scientific">Meloidogyne javanica</name>
    <name type="common">Root-knot nematode worm</name>
    <dbReference type="NCBI Taxonomy" id="6303"/>
    <lineage>
        <taxon>Eukaryota</taxon>
        <taxon>Metazoa</taxon>
        <taxon>Ecdysozoa</taxon>
        <taxon>Nematoda</taxon>
        <taxon>Chromadorea</taxon>
        <taxon>Rhabditida</taxon>
        <taxon>Tylenchina</taxon>
        <taxon>Tylenchomorpha</taxon>
        <taxon>Tylenchoidea</taxon>
        <taxon>Meloidogynidae</taxon>
        <taxon>Meloidogyninae</taxon>
        <taxon>Meloidogyne</taxon>
        <taxon>Meloidogyne incognita group</taxon>
    </lineage>
</organism>
<evidence type="ECO:0000256" key="1">
    <source>
        <dbReference type="ARBA" id="ARBA00004123"/>
    </source>
</evidence>
<feature type="region of interest" description="Disordered" evidence="7">
    <location>
        <begin position="305"/>
        <end position="339"/>
    </location>
</feature>
<dbReference type="CDD" id="cd17995">
    <property type="entry name" value="DEXHc_CHD6_7_8_9"/>
    <property type="match status" value="1"/>
</dbReference>
<dbReference type="InterPro" id="IPR001650">
    <property type="entry name" value="Helicase_C-like"/>
</dbReference>
<dbReference type="Gene3D" id="2.40.50.40">
    <property type="match status" value="2"/>
</dbReference>
<feature type="region of interest" description="Disordered" evidence="7">
    <location>
        <begin position="54"/>
        <end position="102"/>
    </location>
</feature>
<dbReference type="InterPro" id="IPR023780">
    <property type="entry name" value="Chromo_domain"/>
</dbReference>
<dbReference type="InterPro" id="IPR016197">
    <property type="entry name" value="Chromo-like_dom_sf"/>
</dbReference>
<dbReference type="GO" id="GO:0000785">
    <property type="term" value="C:chromatin"/>
    <property type="evidence" value="ECO:0007669"/>
    <property type="project" value="TreeGrafter"/>
</dbReference>
<evidence type="ECO:0000256" key="7">
    <source>
        <dbReference type="SAM" id="MobiDB-lite"/>
    </source>
</evidence>
<keyword evidence="4" id="KW-0378">Hydrolase</keyword>
<dbReference type="PROSITE" id="PS51194">
    <property type="entry name" value="HELICASE_CTER"/>
    <property type="match status" value="1"/>
</dbReference>
<feature type="domain" description="Helicase C-terminal" evidence="10">
    <location>
        <begin position="1030"/>
        <end position="1115"/>
    </location>
</feature>
<dbReference type="InterPro" id="IPR000330">
    <property type="entry name" value="SNF2_N"/>
</dbReference>
<dbReference type="SUPFAM" id="SSF52540">
    <property type="entry name" value="P-loop containing nucleoside triphosphate hydrolases"/>
    <property type="match status" value="2"/>
</dbReference>
<evidence type="ECO:0000313" key="11">
    <source>
        <dbReference type="Proteomes" id="UP000887561"/>
    </source>
</evidence>
<keyword evidence="11" id="KW-1185">Reference proteome</keyword>
<dbReference type="InterPro" id="IPR049730">
    <property type="entry name" value="SNF2/RAD54-like_C"/>
</dbReference>
<dbReference type="Gene3D" id="3.40.50.300">
    <property type="entry name" value="P-loop containing nucleotide triphosphate hydrolases"/>
    <property type="match status" value="1"/>
</dbReference>
<feature type="region of interest" description="Disordered" evidence="7">
    <location>
        <begin position="488"/>
        <end position="512"/>
    </location>
</feature>
<keyword evidence="5" id="KW-0067">ATP-binding</keyword>
<evidence type="ECO:0000259" key="10">
    <source>
        <dbReference type="PROSITE" id="PS51194"/>
    </source>
</evidence>
<dbReference type="InterPro" id="IPR014001">
    <property type="entry name" value="Helicase_ATP-bd"/>
</dbReference>
<dbReference type="PANTHER" id="PTHR45623">
    <property type="entry name" value="CHROMODOMAIN-HELICASE-DNA-BINDING PROTEIN 3-RELATED-RELATED"/>
    <property type="match status" value="1"/>
</dbReference>
<evidence type="ECO:0000256" key="6">
    <source>
        <dbReference type="ARBA" id="ARBA00023242"/>
    </source>
</evidence>
<name>A0A915LMS9_MELJA</name>
<evidence type="ECO:0000256" key="4">
    <source>
        <dbReference type="ARBA" id="ARBA00022801"/>
    </source>
</evidence>
<dbReference type="GO" id="GO:0003677">
    <property type="term" value="F:DNA binding"/>
    <property type="evidence" value="ECO:0007669"/>
    <property type="project" value="TreeGrafter"/>
</dbReference>
<feature type="domain" description="Helicase ATP-binding" evidence="9">
    <location>
        <begin position="710"/>
        <end position="885"/>
    </location>
</feature>
<dbReference type="GO" id="GO:0042393">
    <property type="term" value="F:histone binding"/>
    <property type="evidence" value="ECO:0007669"/>
    <property type="project" value="TreeGrafter"/>
</dbReference>
<evidence type="ECO:0000256" key="5">
    <source>
        <dbReference type="ARBA" id="ARBA00022840"/>
    </source>
</evidence>
<dbReference type="GO" id="GO:0140658">
    <property type="term" value="F:ATP-dependent chromatin remodeler activity"/>
    <property type="evidence" value="ECO:0007669"/>
    <property type="project" value="TreeGrafter"/>
</dbReference>
<dbReference type="PROSITE" id="PS51192">
    <property type="entry name" value="HELICASE_ATP_BIND_1"/>
    <property type="match status" value="1"/>
</dbReference>
<evidence type="ECO:0000259" key="9">
    <source>
        <dbReference type="PROSITE" id="PS51192"/>
    </source>
</evidence>
<dbReference type="Proteomes" id="UP000887561">
    <property type="component" value="Unplaced"/>
</dbReference>
<dbReference type="Pfam" id="PF00176">
    <property type="entry name" value="SNF2-rel_dom"/>
    <property type="match status" value="1"/>
</dbReference>
<dbReference type="SMART" id="SM00298">
    <property type="entry name" value="CHROMO"/>
    <property type="match status" value="2"/>
</dbReference>
<dbReference type="Pfam" id="PF00385">
    <property type="entry name" value="Chromo"/>
    <property type="match status" value="1"/>
</dbReference>
<feature type="domain" description="Chromo" evidence="8">
    <location>
        <begin position="611"/>
        <end position="657"/>
    </location>
</feature>
<dbReference type="CDD" id="cd18793">
    <property type="entry name" value="SF2_C_SNF"/>
    <property type="match status" value="1"/>
</dbReference>
<dbReference type="Pfam" id="PF00271">
    <property type="entry name" value="Helicase_C"/>
    <property type="match status" value="1"/>
</dbReference>
<dbReference type="PANTHER" id="PTHR45623:SF11">
    <property type="entry name" value="KISMET, ISOFORM C"/>
    <property type="match status" value="1"/>
</dbReference>
<dbReference type="PROSITE" id="PS50013">
    <property type="entry name" value="CHROMO_2"/>
    <property type="match status" value="1"/>
</dbReference>
<dbReference type="GO" id="GO:0005524">
    <property type="term" value="F:ATP binding"/>
    <property type="evidence" value="ECO:0007669"/>
    <property type="project" value="UniProtKB-KW"/>
</dbReference>
<dbReference type="AlphaFoldDB" id="A0A915LMS9"/>
<feature type="compositionally biased region" description="Polar residues" evidence="7">
    <location>
        <begin position="324"/>
        <end position="337"/>
    </location>
</feature>
<keyword evidence="3" id="KW-0547">Nucleotide-binding</keyword>
<dbReference type="WBParaSite" id="scaffold1475_cov158.g3143">
    <property type="protein sequence ID" value="scaffold1475_cov158.g3143"/>
    <property type="gene ID" value="scaffold1475_cov158.g3143"/>
</dbReference>
<evidence type="ECO:0000313" key="12">
    <source>
        <dbReference type="WBParaSite" id="scaffold1475_cov158.g3143"/>
    </source>
</evidence>
<evidence type="ECO:0000256" key="2">
    <source>
        <dbReference type="ARBA" id="ARBA00022737"/>
    </source>
</evidence>
<dbReference type="GO" id="GO:0016887">
    <property type="term" value="F:ATP hydrolysis activity"/>
    <property type="evidence" value="ECO:0007669"/>
    <property type="project" value="TreeGrafter"/>
</dbReference>
<dbReference type="InterPro" id="IPR000953">
    <property type="entry name" value="Chromo/chromo_shadow_dom"/>
</dbReference>
<dbReference type="GO" id="GO:0010468">
    <property type="term" value="P:regulation of gene expression"/>
    <property type="evidence" value="ECO:0007669"/>
    <property type="project" value="TreeGrafter"/>
</dbReference>
<proteinExistence type="predicted"/>
<dbReference type="InterPro" id="IPR027417">
    <property type="entry name" value="P-loop_NTPase"/>
</dbReference>
<comment type="subcellular location">
    <subcellularLocation>
        <location evidence="1">Nucleus</location>
    </subcellularLocation>
</comment>
<dbReference type="SMART" id="SM00487">
    <property type="entry name" value="DEXDc"/>
    <property type="match status" value="1"/>
</dbReference>
<sequence length="1115" mass="129154">VNIRPEVPGRTLISVYHGQDLQPNIAQPAISTAGADMQQSMNYESQRQYHFPNHADQQQDPSAKDSIPPEPLPPNLSREHKRRQQQQKLQEEQVKCLDQPCFQSPDTIRQNILPESENRLPSPPSPPMSLTSVSLSFLACETTANFSKTFPIYLLEIVEATYEASKPLTQIVEQNMQELEVETTIEFNDNEATSSEQRDIVPEETEVTCNDKQTDIVEQIQERHLQLQSSLKKSEFASDKSLVEEEDIDDETGSLDVINKKEPKRGIKRRFTDDSDCLEAKVLDIQKPGVETTIEIKNEHLIQSTSETKLEEGTAEKLEESTVEEFQQGDSSTNETTPVDDFAFSFQTTSNDSYNSFAAIRQSGKNTTKPRRKKRLILDWNKPDDEDYVTGRSEKRPRINKRASVKRKSGSSFTADETCLDDLKLDSEFFETKESRIVERILGVRFAKRTVLDNDLADKKDDPKLDDNEKVVDTEIPLKNNEEVCDVSKESNKEIADEPTKTENSNEKDASETKLLIQDGETIPNKEDLQIMDSEKIIDSENVEEVYVKFKGLSYLHCEWKTIEELEALGDKRVASKLNRWKLKYGNDPTTAVDVQEDDEDQRDFFNEDYTVVSRVLDETYDKKEQQQYVFVKWKSLPYEESTWELEEDVPKQKLLDFRRRSEFDLFKLKEHPKISPKEFSLRLAIPKDKIYNNDNILREYQHEGVNWLLWTWINGRNCILADEMGLGKTVQSIVFLLSLYDKGVHGPFLIVVPLSTLGNWEREFNEWAPEINAIVYHGGAVSRKIIRDYEFFYKKVDGRRRNVPKFDALITTYEVVVQEVEVLRRINFCVCIIDEAHRIKNRNCKLLQSGLLSLRMNHRVLLTGTPLQNNIQELFSLLNFLEPEQFANSEAFLQQFGQCQTEEQVQKLQEILKPMMLRRLKEDVEKELQPKEETIIEVQLSNIQKKYYRAVLERNFTHLMKGTTPSLINTMMQLRKCCWSVFYRFAYHPYLINGAEEQILNELKHIYPEKSEEERHVIGLISSSGKVVLIDKLLPKLRADGHRVLLFSQMVRVLDLLEEYFNIKGYPFERIDGNIRGSERQAAIDRFSKPENKDCFVFLLCTRAGGLGINLVVY</sequence>